<evidence type="ECO:0000256" key="5">
    <source>
        <dbReference type="ARBA" id="ARBA00022729"/>
    </source>
</evidence>
<evidence type="ECO:0000256" key="3">
    <source>
        <dbReference type="ARBA" id="ARBA00022452"/>
    </source>
</evidence>
<name>A0A1I5RFU6_9BACT</name>
<keyword evidence="4" id="KW-0812">Transmembrane</keyword>
<dbReference type="AlphaFoldDB" id="A0A1I5RFU6"/>
<evidence type="ECO:0000313" key="11">
    <source>
        <dbReference type="EMBL" id="SFP57403.1"/>
    </source>
</evidence>
<evidence type="ECO:0000256" key="4">
    <source>
        <dbReference type="ARBA" id="ARBA00022692"/>
    </source>
</evidence>
<dbReference type="Gene3D" id="2.40.170.20">
    <property type="entry name" value="TonB-dependent receptor, beta-barrel domain"/>
    <property type="match status" value="1"/>
</dbReference>
<dbReference type="InterPro" id="IPR000531">
    <property type="entry name" value="Beta-barrel_TonB"/>
</dbReference>
<gene>
    <name evidence="11" type="ORF">SAMN05216234_12647</name>
</gene>
<dbReference type="OrthoDB" id="9800913at2"/>
<dbReference type="EMBL" id="FOXB01000026">
    <property type="protein sequence ID" value="SFP57403.1"/>
    <property type="molecule type" value="Genomic_DNA"/>
</dbReference>
<keyword evidence="6" id="KW-0798">TonB box</keyword>
<dbReference type="InterPro" id="IPR036942">
    <property type="entry name" value="Beta-barrel_TonB_sf"/>
</dbReference>
<dbReference type="GO" id="GO:0044718">
    <property type="term" value="P:siderophore transmembrane transport"/>
    <property type="evidence" value="ECO:0007669"/>
    <property type="project" value="TreeGrafter"/>
</dbReference>
<reference evidence="11 12" key="1">
    <citation type="submission" date="2016-10" db="EMBL/GenBank/DDBJ databases">
        <authorList>
            <person name="de Groot N.N."/>
        </authorList>
    </citation>
    <scope>NUCLEOTIDE SEQUENCE [LARGE SCALE GENOMIC DNA]</scope>
    <source>
        <strain evidence="11 12">EP1-55-1</strain>
    </source>
</reference>
<keyword evidence="3" id="KW-1134">Transmembrane beta strand</keyword>
<dbReference type="PANTHER" id="PTHR30069">
    <property type="entry name" value="TONB-DEPENDENT OUTER MEMBRANE RECEPTOR"/>
    <property type="match status" value="1"/>
</dbReference>
<dbReference type="STRING" id="223786.SAMN05216234_12647"/>
<keyword evidence="8" id="KW-0675">Receptor</keyword>
<sequence length="400" mass="46099">MDLLGLTEKWSSYTNLRYREYIAGTEIRLFPYTILEHDFSTSDNPDDDLIVGLHIKEENIKFSQRFNYKSDFQDVKIVAEAAYSRPIDSYYQQYVISMGDEQNISTNLGPYGEELRGDYNIIKEGIDRKRWACAVEDMLFLNPKFIVVGGVRYDNYSDFGSNWSYKASLLYKANMKNSFKFLFQHAFRAPSWLELYSITPIDFKGNSSLSPEVIDTYEAGWVFYPGISSKIKINGYYSKISNTIVKANGEYENGGDITLQGFEASWDKVTDDAWQIGLNYSYTYPKDENGNELPLIAHHLIKVDAIVPVTDEWRVSTTALGVSSRSREEGDLREKLDGYIDGAVSVAYKTNKNMEIWVKCNNIFDSDIRYPSEINSAGFYYVDDLPRYGRFWSFGIKKSW</sequence>
<comment type="subcellular location">
    <subcellularLocation>
        <location evidence="1">Cell outer membrane</location>
        <topology evidence="1">Multi-pass membrane protein</topology>
    </subcellularLocation>
</comment>
<dbReference type="SUPFAM" id="SSF56935">
    <property type="entry name" value="Porins"/>
    <property type="match status" value="1"/>
</dbReference>
<dbReference type="GO" id="GO:0015344">
    <property type="term" value="F:siderophore uptake transmembrane transporter activity"/>
    <property type="evidence" value="ECO:0007669"/>
    <property type="project" value="TreeGrafter"/>
</dbReference>
<keyword evidence="12" id="KW-1185">Reference proteome</keyword>
<evidence type="ECO:0000256" key="2">
    <source>
        <dbReference type="ARBA" id="ARBA00022448"/>
    </source>
</evidence>
<proteinExistence type="predicted"/>
<organism evidence="11 12">
    <name type="scientific">Hydrogenimonas thermophila</name>
    <dbReference type="NCBI Taxonomy" id="223786"/>
    <lineage>
        <taxon>Bacteria</taxon>
        <taxon>Pseudomonadati</taxon>
        <taxon>Campylobacterota</taxon>
        <taxon>Epsilonproteobacteria</taxon>
        <taxon>Campylobacterales</taxon>
        <taxon>Hydrogenimonadaceae</taxon>
        <taxon>Hydrogenimonas</taxon>
    </lineage>
</organism>
<keyword evidence="7" id="KW-0472">Membrane</keyword>
<keyword evidence="5" id="KW-0732">Signal</keyword>
<dbReference type="Proteomes" id="UP000199227">
    <property type="component" value="Unassembled WGS sequence"/>
</dbReference>
<feature type="domain" description="TonB-dependent receptor-like beta-barrel" evidence="10">
    <location>
        <begin position="10"/>
        <end position="363"/>
    </location>
</feature>
<evidence type="ECO:0000256" key="8">
    <source>
        <dbReference type="ARBA" id="ARBA00023170"/>
    </source>
</evidence>
<protein>
    <submittedName>
        <fullName evidence="11">Iron complex outermembrane recepter protein</fullName>
    </submittedName>
</protein>
<dbReference type="PANTHER" id="PTHR30069:SF29">
    <property type="entry name" value="HEMOGLOBIN AND HEMOGLOBIN-HAPTOGLOBIN-BINDING PROTEIN 1-RELATED"/>
    <property type="match status" value="1"/>
</dbReference>
<evidence type="ECO:0000259" key="10">
    <source>
        <dbReference type="Pfam" id="PF00593"/>
    </source>
</evidence>
<evidence type="ECO:0000256" key="7">
    <source>
        <dbReference type="ARBA" id="ARBA00023136"/>
    </source>
</evidence>
<keyword evidence="2" id="KW-0813">Transport</keyword>
<evidence type="ECO:0000256" key="6">
    <source>
        <dbReference type="ARBA" id="ARBA00023077"/>
    </source>
</evidence>
<dbReference type="InterPro" id="IPR039426">
    <property type="entry name" value="TonB-dep_rcpt-like"/>
</dbReference>
<evidence type="ECO:0000313" key="12">
    <source>
        <dbReference type="Proteomes" id="UP000199227"/>
    </source>
</evidence>
<evidence type="ECO:0000256" key="9">
    <source>
        <dbReference type="ARBA" id="ARBA00023237"/>
    </source>
</evidence>
<evidence type="ECO:0000256" key="1">
    <source>
        <dbReference type="ARBA" id="ARBA00004571"/>
    </source>
</evidence>
<dbReference type="GO" id="GO:0009279">
    <property type="term" value="C:cell outer membrane"/>
    <property type="evidence" value="ECO:0007669"/>
    <property type="project" value="UniProtKB-SubCell"/>
</dbReference>
<accession>A0A1I5RFU6</accession>
<keyword evidence="9" id="KW-0998">Cell outer membrane</keyword>
<dbReference type="Pfam" id="PF00593">
    <property type="entry name" value="TonB_dep_Rec_b-barrel"/>
    <property type="match status" value="1"/>
</dbReference>